<name>A0AAE3F3S1_9FIRM</name>
<evidence type="ECO:0000313" key="3">
    <source>
        <dbReference type="Proteomes" id="UP001199915"/>
    </source>
</evidence>
<dbReference type="EMBL" id="JAKNFS010000021">
    <property type="protein sequence ID" value="MCG4766590.1"/>
    <property type="molecule type" value="Genomic_DNA"/>
</dbReference>
<dbReference type="Proteomes" id="UP001199915">
    <property type="component" value="Unassembled WGS sequence"/>
</dbReference>
<dbReference type="InterPro" id="IPR017946">
    <property type="entry name" value="PLC-like_Pdiesterase_TIM-brl"/>
</dbReference>
<dbReference type="GO" id="GO:0008081">
    <property type="term" value="F:phosphoric diester hydrolase activity"/>
    <property type="evidence" value="ECO:0007669"/>
    <property type="project" value="InterPro"/>
</dbReference>
<proteinExistence type="predicted"/>
<dbReference type="AlphaFoldDB" id="A0AAE3F3S1"/>
<comment type="caution">
    <text evidence="2">The sequence shown here is derived from an EMBL/GenBank/DDBJ whole genome shotgun (WGS) entry which is preliminary data.</text>
</comment>
<organism evidence="2 3">
    <name type="scientific">Fusicatenibacter saccharivorans</name>
    <dbReference type="NCBI Taxonomy" id="1150298"/>
    <lineage>
        <taxon>Bacteria</taxon>
        <taxon>Bacillati</taxon>
        <taxon>Bacillota</taxon>
        <taxon>Clostridia</taxon>
        <taxon>Lachnospirales</taxon>
        <taxon>Lachnospiraceae</taxon>
        <taxon>Fusicatenibacter</taxon>
    </lineage>
</organism>
<evidence type="ECO:0000313" key="2">
    <source>
        <dbReference type="EMBL" id="MCG4766590.1"/>
    </source>
</evidence>
<dbReference type="RefSeq" id="WP_118720524.1">
    <property type="nucleotide sequence ID" value="NZ_DAWEMV010000018.1"/>
</dbReference>
<dbReference type="SUPFAM" id="SSF51695">
    <property type="entry name" value="PLC-like phosphodiesterases"/>
    <property type="match status" value="1"/>
</dbReference>
<protein>
    <submittedName>
        <fullName evidence="2">Glycerophosphodiester phosphodiesterase</fullName>
    </submittedName>
</protein>
<dbReference type="PANTHER" id="PTHR46211">
    <property type="entry name" value="GLYCEROPHOSPHORYL DIESTER PHOSPHODIESTERASE"/>
    <property type="match status" value="1"/>
</dbReference>
<dbReference type="Gene3D" id="3.20.20.190">
    <property type="entry name" value="Phosphatidylinositol (PI) phosphodiesterase"/>
    <property type="match status" value="1"/>
</dbReference>
<gene>
    <name evidence="2" type="ORF">L0N21_13905</name>
</gene>
<dbReference type="PROSITE" id="PS51704">
    <property type="entry name" value="GP_PDE"/>
    <property type="match status" value="1"/>
</dbReference>
<dbReference type="InterPro" id="IPR030395">
    <property type="entry name" value="GP_PDE_dom"/>
</dbReference>
<dbReference type="Pfam" id="PF03009">
    <property type="entry name" value="GDPD"/>
    <property type="match status" value="1"/>
</dbReference>
<evidence type="ECO:0000259" key="1">
    <source>
        <dbReference type="PROSITE" id="PS51704"/>
    </source>
</evidence>
<dbReference type="PANTHER" id="PTHR46211:SF1">
    <property type="entry name" value="GLYCEROPHOSPHODIESTER PHOSPHODIESTERASE, CYTOPLASMIC"/>
    <property type="match status" value="1"/>
</dbReference>
<dbReference type="GO" id="GO:0006629">
    <property type="term" value="P:lipid metabolic process"/>
    <property type="evidence" value="ECO:0007669"/>
    <property type="project" value="InterPro"/>
</dbReference>
<reference evidence="2" key="1">
    <citation type="submission" date="2022-01" db="EMBL/GenBank/DDBJ databases">
        <title>Collection of gut derived symbiotic bacterial strains cultured from healthy donors.</title>
        <authorList>
            <person name="Lin H."/>
            <person name="Kohout C."/>
            <person name="Waligurski E."/>
            <person name="Pamer E.G."/>
        </authorList>
    </citation>
    <scope>NUCLEOTIDE SEQUENCE</scope>
    <source>
        <strain evidence="2">DFI.5.49</strain>
    </source>
</reference>
<feature type="domain" description="GP-PDE" evidence="1">
    <location>
        <begin position="37"/>
        <end position="278"/>
    </location>
</feature>
<sequence length="311" mass="36194">MMFWIIFFAVLAVLAAGYFFSILPATSRRQECLKFAEWNYAHRGLWNAAEGVPENSLPAFARAAEQGYAIELDIQITKDGRIVVFHDDTMKRMCGNEGKISDYTYEELQQFHLGDSTEKIPLLREVLQTVDGRVPLLIEIKMPGLSTAVCAGFQKEMEGYTGMFCMESFNSLALRWCRRHMPQTLRGQLSGRFSKDDKVHLILRIMARHLMLNFIGKPDFIAYDHRYADCPGFLIDRMLFRTPAFAWTVKDEHVYNRTRKKFDAAIFEHFHPKDGFQKPKRHHRSGKMQAQKVIVKKEKNRLETDELFLKK</sequence>
<accession>A0AAE3F3S1</accession>